<feature type="repeat" description="WD" evidence="3">
    <location>
        <begin position="458"/>
        <end position="496"/>
    </location>
</feature>
<sequence length="686" mass="75354">LCYTSNGSCLLSSVGNQVGTIPDHPTIFDTEMKLELLPSIVISTSSTLHYRLYYQSYLPSIASPIAALDGGGSLVSMLTGNVITTYSFRHPVSAVSFSPDGKYLAVAKNHCIMVFLAPEPSRSVNSLELYRFLYGFQDKIKNIDWSSDSKFIVAGSDDMTARVLSVRRNPKLVIYTLSGHKAPVYSAFVADGSLDCVTVSVDGEVRLWNCDSTHHDLDKTPSPEAKKALFKFQSRFTYRNALSQRINETITSVKFHRKLKILVTAFESGIIMLHQLPEFILIEKAKLMADPVSSVAINSSGDWVAVGSEEHGQLAVWEWRSKSCHLRLSSHANEMTSITFSPDGLLLATAGRDAKVKIWQVASGRALVTFSDHQAPVTQVAFPATKPKVVISSSLDGTVRAFDLTRYRNFRTMSVPNRGVQLSSLAADPLGELTAAGALDAFDAYVWSIKTGLLLTVLTGHTAPVSSLEFNPGLEFYGCLELVTASWDGTVRTWNLADSICTTYRHDGHELAVALLNATILFFDTSDGRQLGSIEGRHDLDVAQVGVDDLVTPYRAAKERKFLSITYSADGDHLLAGGDSKYICLYSVPDCLLLKRFEVTINMSLQGVQEAHDRRKFLAAYSSEAAAAKEEGREALPLPGVRSGDDHSRRWWRPDVRATSVRFSPTGTVLSHGICFHYPTHNPPLQ</sequence>
<dbReference type="InterPro" id="IPR027145">
    <property type="entry name" value="PWP2"/>
</dbReference>
<dbReference type="GO" id="GO:0034388">
    <property type="term" value="C:Pwp2p-containing subcomplex of 90S preribosome"/>
    <property type="evidence" value="ECO:0007669"/>
    <property type="project" value="TreeGrafter"/>
</dbReference>
<organism evidence="4">
    <name type="scientific">Schistocephalus solidus</name>
    <name type="common">Tapeworm</name>
    <dbReference type="NCBI Taxonomy" id="70667"/>
    <lineage>
        <taxon>Eukaryota</taxon>
        <taxon>Metazoa</taxon>
        <taxon>Spiralia</taxon>
        <taxon>Lophotrochozoa</taxon>
        <taxon>Platyhelminthes</taxon>
        <taxon>Cestoda</taxon>
        <taxon>Eucestoda</taxon>
        <taxon>Diphyllobothriidea</taxon>
        <taxon>Diphyllobothriidae</taxon>
        <taxon>Schistocephalus</taxon>
    </lineage>
</organism>
<dbReference type="InterPro" id="IPR036322">
    <property type="entry name" value="WD40_repeat_dom_sf"/>
</dbReference>
<keyword evidence="1 3" id="KW-0853">WD repeat</keyword>
<dbReference type="PROSITE" id="PS50294">
    <property type="entry name" value="WD_REPEATS_REGION"/>
    <property type="match status" value="2"/>
</dbReference>
<protein>
    <submittedName>
        <fullName evidence="4">WD_REPEATS_REGION domain-containing protein</fullName>
    </submittedName>
</protein>
<proteinExistence type="predicted"/>
<dbReference type="Pfam" id="PF00400">
    <property type="entry name" value="WD40"/>
    <property type="match status" value="6"/>
</dbReference>
<evidence type="ECO:0000256" key="3">
    <source>
        <dbReference type="PROSITE-ProRule" id="PRU00221"/>
    </source>
</evidence>
<accession>A0A183T351</accession>
<dbReference type="GO" id="GO:0032040">
    <property type="term" value="C:small-subunit processome"/>
    <property type="evidence" value="ECO:0007669"/>
    <property type="project" value="TreeGrafter"/>
</dbReference>
<dbReference type="WBParaSite" id="SSLN_0001132201-mRNA-1">
    <property type="protein sequence ID" value="SSLN_0001132201-mRNA-1"/>
    <property type="gene ID" value="SSLN_0001132201"/>
</dbReference>
<dbReference type="AlphaFoldDB" id="A0A183T351"/>
<dbReference type="SMART" id="SM00320">
    <property type="entry name" value="WD40"/>
    <property type="match status" value="9"/>
</dbReference>
<dbReference type="InterPro" id="IPR001680">
    <property type="entry name" value="WD40_rpt"/>
</dbReference>
<evidence type="ECO:0000256" key="2">
    <source>
        <dbReference type="ARBA" id="ARBA00022737"/>
    </source>
</evidence>
<dbReference type="InterPro" id="IPR019775">
    <property type="entry name" value="WD40_repeat_CS"/>
</dbReference>
<dbReference type="SUPFAM" id="SSF50978">
    <property type="entry name" value="WD40 repeat-like"/>
    <property type="match status" value="2"/>
</dbReference>
<evidence type="ECO:0000313" key="4">
    <source>
        <dbReference type="WBParaSite" id="SSLN_0001132201-mRNA-1"/>
    </source>
</evidence>
<dbReference type="GO" id="GO:0000462">
    <property type="term" value="P:maturation of SSU-rRNA from tricistronic rRNA transcript (SSU-rRNA, 5.8S rRNA, LSU-rRNA)"/>
    <property type="evidence" value="ECO:0007669"/>
    <property type="project" value="TreeGrafter"/>
</dbReference>
<dbReference type="GO" id="GO:0000028">
    <property type="term" value="P:ribosomal small subunit assembly"/>
    <property type="evidence" value="ECO:0007669"/>
    <property type="project" value="TreeGrafter"/>
</dbReference>
<dbReference type="InterPro" id="IPR015943">
    <property type="entry name" value="WD40/YVTN_repeat-like_dom_sf"/>
</dbReference>
<dbReference type="Gene3D" id="2.130.10.10">
    <property type="entry name" value="YVTN repeat-like/Quinoprotein amine dehydrogenase"/>
    <property type="match status" value="4"/>
</dbReference>
<evidence type="ECO:0000256" key="1">
    <source>
        <dbReference type="ARBA" id="ARBA00022574"/>
    </source>
</evidence>
<dbReference type="CDD" id="cd00200">
    <property type="entry name" value="WD40"/>
    <property type="match status" value="1"/>
</dbReference>
<dbReference type="PANTHER" id="PTHR19858:SF0">
    <property type="entry name" value="PERIODIC TRYPTOPHAN PROTEIN 2 HOMOLOG"/>
    <property type="match status" value="1"/>
</dbReference>
<name>A0A183T351_SCHSO</name>
<dbReference type="PROSITE" id="PS50082">
    <property type="entry name" value="WD_REPEATS_2"/>
    <property type="match status" value="4"/>
</dbReference>
<feature type="repeat" description="WD" evidence="3">
    <location>
        <begin position="177"/>
        <end position="209"/>
    </location>
</feature>
<dbReference type="PANTHER" id="PTHR19858">
    <property type="entry name" value="WD40 REPEAT PROTEIN"/>
    <property type="match status" value="1"/>
</dbReference>
<keyword evidence="2" id="KW-0677">Repeat</keyword>
<reference evidence="4" key="1">
    <citation type="submission" date="2016-06" db="UniProtKB">
        <authorList>
            <consortium name="WormBaseParasite"/>
        </authorList>
    </citation>
    <scope>IDENTIFICATION</scope>
</reference>
<feature type="repeat" description="WD" evidence="3">
    <location>
        <begin position="370"/>
        <end position="412"/>
    </location>
</feature>
<dbReference type="PROSITE" id="PS00678">
    <property type="entry name" value="WD_REPEATS_1"/>
    <property type="match status" value="1"/>
</dbReference>
<feature type="repeat" description="WD" evidence="3">
    <location>
        <begin position="328"/>
        <end position="369"/>
    </location>
</feature>